<protein>
    <submittedName>
        <fullName evidence="1">Putative transposase domain protein</fullName>
    </submittedName>
</protein>
<dbReference type="Proteomes" id="UP000010932">
    <property type="component" value="Unassembled WGS sequence"/>
</dbReference>
<reference evidence="1 2" key="1">
    <citation type="journal article" date="2013" name="Genome Announc.">
        <title>Whole-Genome Sequence of Microcystis aeruginosa TAIHU98, a Nontoxic Bloom-Forming Strain Isolated from Taihu Lake, China.</title>
        <authorList>
            <person name="Yang C."/>
            <person name="Zhang W."/>
            <person name="Ren M."/>
            <person name="Song L."/>
            <person name="Li T."/>
            <person name="Zhao J."/>
        </authorList>
    </citation>
    <scope>NUCLEOTIDE SEQUENCE [LARGE SCALE GENOMIC DNA]</scope>
    <source>
        <strain evidence="1 2">TAIHU98</strain>
    </source>
</reference>
<accession>L7E7I3</accession>
<organism evidence="1 2">
    <name type="scientific">Microcystis aeruginosa TAIHU98</name>
    <dbReference type="NCBI Taxonomy" id="1134457"/>
    <lineage>
        <taxon>Bacteria</taxon>
        <taxon>Bacillati</taxon>
        <taxon>Cyanobacteriota</taxon>
        <taxon>Cyanophyceae</taxon>
        <taxon>Oscillatoriophycideae</taxon>
        <taxon>Chroococcales</taxon>
        <taxon>Microcystaceae</taxon>
        <taxon>Microcystis</taxon>
    </lineage>
</organism>
<gene>
    <name evidence="1" type="ORF">O53_3400</name>
</gene>
<name>L7E7I3_MICAE</name>
<dbReference type="EMBL" id="ANKQ01000002">
    <property type="protein sequence ID" value="ELP54578.1"/>
    <property type="molecule type" value="Genomic_DNA"/>
</dbReference>
<proteinExistence type="predicted"/>
<evidence type="ECO:0000313" key="1">
    <source>
        <dbReference type="EMBL" id="ELP54578.1"/>
    </source>
</evidence>
<sequence length="44" mass="4877">MTVSNQTTEKINAKINRTAVVGMFNPRDVLELVNNSLDNRTLTG</sequence>
<comment type="caution">
    <text evidence="1">The sequence shown here is derived from an EMBL/GenBank/DDBJ whole genome shotgun (WGS) entry which is preliminary data.</text>
</comment>
<evidence type="ECO:0000313" key="2">
    <source>
        <dbReference type="Proteomes" id="UP000010932"/>
    </source>
</evidence>
<dbReference type="AlphaFoldDB" id="L7E7I3"/>